<keyword evidence="3" id="KW-0670">Pyruvate</keyword>
<dbReference type="PANTHER" id="PTHR11820:SF90">
    <property type="entry name" value="FLUTATHIONE S-TRANSFERASE"/>
    <property type="match status" value="1"/>
</dbReference>
<evidence type="ECO:0000313" key="3">
    <source>
        <dbReference type="EMBL" id="SNT02594.1"/>
    </source>
</evidence>
<keyword evidence="3" id="KW-0378">Hydrolase</keyword>
<organism evidence="3 4">
    <name type="scientific">Tropicimonas sediminicola</name>
    <dbReference type="NCBI Taxonomy" id="1031541"/>
    <lineage>
        <taxon>Bacteria</taxon>
        <taxon>Pseudomonadati</taxon>
        <taxon>Pseudomonadota</taxon>
        <taxon>Alphaproteobacteria</taxon>
        <taxon>Rhodobacterales</taxon>
        <taxon>Roseobacteraceae</taxon>
        <taxon>Tropicimonas</taxon>
    </lineage>
</organism>
<name>A0A239JD41_9RHOB</name>
<dbReference type="Proteomes" id="UP000198426">
    <property type="component" value="Unassembled WGS sequence"/>
</dbReference>
<dbReference type="OrthoDB" id="5197601at2"/>
<dbReference type="PANTHER" id="PTHR11820">
    <property type="entry name" value="ACYLPYRUVASE"/>
    <property type="match status" value="1"/>
</dbReference>
<gene>
    <name evidence="3" type="ORF">SAMN05421757_105173</name>
</gene>
<dbReference type="InterPro" id="IPR036663">
    <property type="entry name" value="Fumarylacetoacetase_C_sf"/>
</dbReference>
<feature type="domain" description="Fumarylacetoacetase-like C-terminal" evidence="2">
    <location>
        <begin position="30"/>
        <end position="230"/>
    </location>
</feature>
<evidence type="ECO:0000313" key="4">
    <source>
        <dbReference type="Proteomes" id="UP000198426"/>
    </source>
</evidence>
<protein>
    <submittedName>
        <fullName evidence="3">Fumarylpyruvate hydrolase</fullName>
    </submittedName>
</protein>
<dbReference type="GO" id="GO:0046872">
    <property type="term" value="F:metal ion binding"/>
    <property type="evidence" value="ECO:0007669"/>
    <property type="project" value="UniProtKB-KW"/>
</dbReference>
<dbReference type="InterPro" id="IPR011234">
    <property type="entry name" value="Fumarylacetoacetase-like_C"/>
</dbReference>
<dbReference type="Gene3D" id="3.90.850.10">
    <property type="entry name" value="Fumarylacetoacetase-like, C-terminal domain"/>
    <property type="match status" value="1"/>
</dbReference>
<reference evidence="3 4" key="1">
    <citation type="submission" date="2017-06" db="EMBL/GenBank/DDBJ databases">
        <authorList>
            <person name="Kim H.J."/>
            <person name="Triplett B.A."/>
        </authorList>
    </citation>
    <scope>NUCLEOTIDE SEQUENCE [LARGE SCALE GENOMIC DNA]</scope>
    <source>
        <strain evidence="3 4">DSM 29339</strain>
    </source>
</reference>
<dbReference type="Pfam" id="PF01557">
    <property type="entry name" value="FAA_hydrolase"/>
    <property type="match status" value="1"/>
</dbReference>
<evidence type="ECO:0000259" key="2">
    <source>
        <dbReference type="Pfam" id="PF01557"/>
    </source>
</evidence>
<dbReference type="RefSeq" id="WP_089233751.1">
    <property type="nucleotide sequence ID" value="NZ_FZOY01000005.1"/>
</dbReference>
<accession>A0A239JD41</accession>
<dbReference type="GO" id="GO:0018773">
    <property type="term" value="F:acetylpyruvate hydrolase activity"/>
    <property type="evidence" value="ECO:0007669"/>
    <property type="project" value="TreeGrafter"/>
</dbReference>
<proteinExistence type="predicted"/>
<dbReference type="AlphaFoldDB" id="A0A239JD41"/>
<keyword evidence="1" id="KW-0479">Metal-binding</keyword>
<dbReference type="EMBL" id="FZOY01000005">
    <property type="protein sequence ID" value="SNT02594.1"/>
    <property type="molecule type" value="Genomic_DNA"/>
</dbReference>
<sequence length="234" mass="25580">MSCKSFVVPAPEQVSLPVAGSDAEFPVRRIYCIGKNYVAHVREMGGDESRDFPIIFQKPVDSIIHAGGTVPYPPMTDDFHHEIELMVAMKSGGYNIPLEDALSHVYGYGVCIDMTRRHLVETPITPNMPWELKKSFDHSAPCSAIQPVEVVGHPDKGAIQLSVDGELRQNSDLSLMIWRVPEIISTLSRYFSIEPGDIIMAGTPDGVGPVLPGNRMEGRIENVGALEVTVGEPA</sequence>
<evidence type="ECO:0000256" key="1">
    <source>
        <dbReference type="ARBA" id="ARBA00022723"/>
    </source>
</evidence>
<dbReference type="SUPFAM" id="SSF56529">
    <property type="entry name" value="FAH"/>
    <property type="match status" value="1"/>
</dbReference>
<keyword evidence="4" id="KW-1185">Reference proteome</keyword>